<accession>A0A5J9WUE2</accession>
<feature type="non-terminal residue" evidence="2">
    <location>
        <position position="1"/>
    </location>
</feature>
<protein>
    <submittedName>
        <fullName evidence="2">Uncharacterized protein</fullName>
    </submittedName>
</protein>
<gene>
    <name evidence="2" type="ORF">EJB05_03254</name>
</gene>
<feature type="compositionally biased region" description="Pro residues" evidence="1">
    <location>
        <begin position="34"/>
        <end position="49"/>
    </location>
</feature>
<dbReference type="Gramene" id="TVU51809">
    <property type="protein sequence ID" value="TVU51809"/>
    <property type="gene ID" value="EJB05_03254"/>
</dbReference>
<feature type="non-terminal residue" evidence="2">
    <location>
        <position position="132"/>
    </location>
</feature>
<name>A0A5J9WUE2_9POAL</name>
<feature type="compositionally biased region" description="Low complexity" evidence="1">
    <location>
        <begin position="50"/>
        <end position="59"/>
    </location>
</feature>
<dbReference type="AlphaFoldDB" id="A0A5J9WUE2"/>
<keyword evidence="3" id="KW-1185">Reference proteome</keyword>
<sequence>MYIPLPAGLLPHSVLILLHVTARRLLPRPKTAAGPPPRDTPAGLPPPTARPTATASAPPAALAAASRMYLPRLALLVPHPVSPSPRDDGGRPPSSSPSTRRRACLLPRPKTAAGPPNATRQQVSLPPPRDKQ</sequence>
<dbReference type="Proteomes" id="UP000324897">
    <property type="component" value="Chromosome 6"/>
</dbReference>
<comment type="caution">
    <text evidence="2">The sequence shown here is derived from an EMBL/GenBank/DDBJ whole genome shotgun (WGS) entry which is preliminary data.</text>
</comment>
<reference evidence="2 3" key="1">
    <citation type="journal article" date="2019" name="Sci. Rep.">
        <title>A high-quality genome of Eragrostis curvula grass provides insights into Poaceae evolution and supports new strategies to enhance forage quality.</title>
        <authorList>
            <person name="Carballo J."/>
            <person name="Santos B.A.C.M."/>
            <person name="Zappacosta D."/>
            <person name="Garbus I."/>
            <person name="Selva J.P."/>
            <person name="Gallo C.A."/>
            <person name="Diaz A."/>
            <person name="Albertini E."/>
            <person name="Caccamo M."/>
            <person name="Echenique V."/>
        </authorList>
    </citation>
    <scope>NUCLEOTIDE SEQUENCE [LARGE SCALE GENOMIC DNA]</scope>
    <source>
        <strain evidence="3">cv. Victoria</strain>
        <tissue evidence="2">Leaf</tissue>
    </source>
</reference>
<feature type="region of interest" description="Disordered" evidence="1">
    <location>
        <begin position="78"/>
        <end position="132"/>
    </location>
</feature>
<evidence type="ECO:0000313" key="3">
    <source>
        <dbReference type="Proteomes" id="UP000324897"/>
    </source>
</evidence>
<feature type="region of interest" description="Disordered" evidence="1">
    <location>
        <begin position="27"/>
        <end position="59"/>
    </location>
</feature>
<dbReference type="EMBL" id="RWGY01000002">
    <property type="protein sequence ID" value="TVU51809.1"/>
    <property type="molecule type" value="Genomic_DNA"/>
</dbReference>
<proteinExistence type="predicted"/>
<organism evidence="2 3">
    <name type="scientific">Eragrostis curvula</name>
    <name type="common">weeping love grass</name>
    <dbReference type="NCBI Taxonomy" id="38414"/>
    <lineage>
        <taxon>Eukaryota</taxon>
        <taxon>Viridiplantae</taxon>
        <taxon>Streptophyta</taxon>
        <taxon>Embryophyta</taxon>
        <taxon>Tracheophyta</taxon>
        <taxon>Spermatophyta</taxon>
        <taxon>Magnoliopsida</taxon>
        <taxon>Liliopsida</taxon>
        <taxon>Poales</taxon>
        <taxon>Poaceae</taxon>
        <taxon>PACMAD clade</taxon>
        <taxon>Chloridoideae</taxon>
        <taxon>Eragrostideae</taxon>
        <taxon>Eragrostidinae</taxon>
        <taxon>Eragrostis</taxon>
    </lineage>
</organism>
<evidence type="ECO:0000313" key="2">
    <source>
        <dbReference type="EMBL" id="TVU51809.1"/>
    </source>
</evidence>
<evidence type="ECO:0000256" key="1">
    <source>
        <dbReference type="SAM" id="MobiDB-lite"/>
    </source>
</evidence>